<evidence type="ECO:0000256" key="1">
    <source>
        <dbReference type="SAM" id="Phobius"/>
    </source>
</evidence>
<dbReference type="Proteomes" id="UP000464954">
    <property type="component" value="Chromosome"/>
</dbReference>
<reference evidence="2 3" key="1">
    <citation type="submission" date="2020-01" db="EMBL/GenBank/DDBJ databases">
        <title>Ponticoccus aerotolerans gen. nov., sp. nov., an anaerobic bacterium and proposal of Ponticoccusceae fam. nov., Ponticoccusles ord. nov. and Ponticoccuse classis nov. in the phylum Kiritimatiellaeota.</title>
        <authorList>
            <person name="Zhou L.Y."/>
            <person name="Du Z.J."/>
        </authorList>
    </citation>
    <scope>NUCLEOTIDE SEQUENCE [LARGE SCALE GENOMIC DNA]</scope>
    <source>
        <strain evidence="2 3">S-5007</strain>
    </source>
</reference>
<evidence type="ECO:0000313" key="2">
    <source>
        <dbReference type="EMBL" id="QHI68214.1"/>
    </source>
</evidence>
<keyword evidence="1" id="KW-0812">Transmembrane</keyword>
<dbReference type="GO" id="GO:0005886">
    <property type="term" value="C:plasma membrane"/>
    <property type="evidence" value="ECO:0007669"/>
    <property type="project" value="TreeGrafter"/>
</dbReference>
<sequence>MKNNLQKTNGRKARNRHILHVLRLAGFTSGLIILLALFHLLTIGIPAPLTRHITDQLQQKGILLHIDSITLSPRRGWVLHNLRLYSHSPDNLQPIIKTKKLYLNILPDRWTRLSETDWLISISGTNIRLSPEYQGRAILPNEHPLRIISQLQAHLSLSRKNLRIENAELLWGNTVFRTSGTMALPPPIQPLSNNTAESDQQPKPAIWTHAAEIIKTATAISFDSTPEINLQFEIPPEGFPRTSAQVSFFAFGLHWNDRAYEQIGGVLSLRNRKLSLDSLKIEGNDGASLSAFGRWDIPRRNALINLSNSLPAEDLIDLLPPAVADKLSQTGIRPFGKLEFDIIAGPAQPEKLLEQVNLHVHSMQITRDDLSLDQLRFDLTRNGQQLEVNNLAAIANGGPVSGNLDMDLGSGAWSASAEGRVSPTPIGKLLGGEAQEWIDRFDFTNHVPDISIELSQDKKGDHLYFTTAVSAQNFLCSGIPFDTMNTTMVYSNHTFSLSPLKATQDHRSIKGSVKLDFQKKLAYFNATSEFEPAVIAHIIAPSYPTVLTNFTFNGVVSCAGSGRIDFSGGTNHAAQGTIQAESVSAAGFTAKSFRSRVEARNSQLIFSSSSADLFGGQAEGTAVFDLQFNDHQAPYRLDIDATRLDLNQIARHVSTNDFSSTKGLVSATVNISADAAGGFWESATGYGEAEIEKGQLKDLPVLGGFSRLIRTTVPGFSLFSITTLYSKYKLQDGTFYTDNLELGGTLLSATAHGTYSPTEGLDFIVQAEPLRQIRTDKKWYMLHLWFADALKQGTAPLFRLLEFELKGPLNAPKWRLINLPKEVSQILQMPVKKSDTETDEPPVQTESP</sequence>
<protein>
    <submittedName>
        <fullName evidence="2">Uncharacterized protein</fullName>
    </submittedName>
</protein>
<keyword evidence="1" id="KW-0472">Membrane</keyword>
<dbReference type="EMBL" id="CP047593">
    <property type="protein sequence ID" value="QHI68214.1"/>
    <property type="molecule type" value="Genomic_DNA"/>
</dbReference>
<keyword evidence="1" id="KW-1133">Transmembrane helix</keyword>
<gene>
    <name evidence="2" type="ORF">GT409_01690</name>
</gene>
<dbReference type="PANTHER" id="PTHR30441:SF8">
    <property type="entry name" value="DUF748 DOMAIN-CONTAINING PROTEIN"/>
    <property type="match status" value="1"/>
</dbReference>
<dbReference type="AlphaFoldDB" id="A0A6P1M6I8"/>
<dbReference type="InterPro" id="IPR052894">
    <property type="entry name" value="AsmA-related"/>
</dbReference>
<feature type="transmembrane region" description="Helical" evidence="1">
    <location>
        <begin position="21"/>
        <end position="41"/>
    </location>
</feature>
<keyword evidence="3" id="KW-1185">Reference proteome</keyword>
<evidence type="ECO:0000313" key="3">
    <source>
        <dbReference type="Proteomes" id="UP000464954"/>
    </source>
</evidence>
<name>A0A6P1M6I8_9BACT</name>
<dbReference type="KEGG" id="taer:GT409_01690"/>
<proteinExistence type="predicted"/>
<organism evidence="2 3">
    <name type="scientific">Tichowtungia aerotolerans</name>
    <dbReference type="NCBI Taxonomy" id="2697043"/>
    <lineage>
        <taxon>Bacteria</taxon>
        <taxon>Pseudomonadati</taxon>
        <taxon>Kiritimatiellota</taxon>
        <taxon>Tichowtungiia</taxon>
        <taxon>Tichowtungiales</taxon>
        <taxon>Tichowtungiaceae</taxon>
        <taxon>Tichowtungia</taxon>
    </lineage>
</organism>
<accession>A0A6P1M6I8</accession>
<dbReference type="PANTHER" id="PTHR30441">
    <property type="entry name" value="DUF748 DOMAIN-CONTAINING PROTEIN"/>
    <property type="match status" value="1"/>
</dbReference>
<dbReference type="RefSeq" id="WP_160626319.1">
    <property type="nucleotide sequence ID" value="NZ_CP047593.1"/>
</dbReference>
<dbReference type="GO" id="GO:0090313">
    <property type="term" value="P:regulation of protein targeting to membrane"/>
    <property type="evidence" value="ECO:0007669"/>
    <property type="project" value="TreeGrafter"/>
</dbReference>